<feature type="compositionally biased region" description="Polar residues" evidence="7">
    <location>
        <begin position="10"/>
        <end position="22"/>
    </location>
</feature>
<dbReference type="InterPro" id="IPR003399">
    <property type="entry name" value="Mce/MlaD"/>
</dbReference>
<feature type="region of interest" description="Disordered" evidence="7">
    <location>
        <begin position="1"/>
        <end position="31"/>
    </location>
</feature>
<evidence type="ECO:0000313" key="16">
    <source>
        <dbReference type="Proteomes" id="UP000051449"/>
    </source>
</evidence>
<evidence type="ECO:0000256" key="8">
    <source>
        <dbReference type="SAM" id="Phobius"/>
    </source>
</evidence>
<keyword evidence="6 8" id="KW-0472">Membrane</keyword>
<gene>
    <name evidence="11" type="ORF">ABR2091_2377</name>
    <name evidence="12" type="ORF">APD33_01785</name>
    <name evidence="10" type="ORF">AUO97_19140</name>
    <name evidence="14" type="ORF">B9W25_15290</name>
    <name evidence="13" type="ORF">B9X95_01015</name>
    <name evidence="15" type="ORF">SAMEA104305318_03308</name>
</gene>
<protein>
    <submittedName>
        <fullName evidence="13">MCE family protein</fullName>
    </submittedName>
    <submittedName>
        <fullName evidence="10">Mammalian cell entry protein</fullName>
    </submittedName>
    <submittedName>
        <fullName evidence="11">Paraquat-inducible protein B</fullName>
    </submittedName>
    <submittedName>
        <fullName evidence="15">PqiB</fullName>
    </submittedName>
</protein>
<reference evidence="10 18" key="1">
    <citation type="journal article" date="2014" name="Antimicrob. Agents Chemother.">
        <title>Triclosan can select for an AdeIJK-overexpressing mutant of Acinetobacter baumannii ATCC 17978 that displays reduced susceptibility to multiple antibiotics.</title>
        <authorList>
            <person name="Fernando D.M."/>
            <person name="Xu W."/>
            <person name="Loewen P.C."/>
            <person name="Zhanel G.G."/>
            <person name="Kumar A."/>
        </authorList>
    </citation>
    <scope>NUCLEOTIDE SEQUENCE [LARGE SCALE GENOMIC DNA]</scope>
    <source>
        <strain evidence="10 18">ATCC 17978</strain>
    </source>
</reference>
<reference evidence="14 20" key="6">
    <citation type="submission" date="2017-04" db="EMBL/GenBank/DDBJ databases">
        <title>Comparison of Acinetobacter baumannii whole genome sequences from two major hospitals in Kuwait.</title>
        <authorList>
            <person name="Nasser K."/>
            <person name="Habibi N."/>
            <person name="Khan M.W."/>
            <person name="Purohit P."/>
            <person name="Al-Obaid I."/>
            <person name="Dhar R."/>
            <person name="Al-Fouzan W."/>
            <person name="Mustafa A.S."/>
        </authorList>
    </citation>
    <scope>NUCLEOTIDE SEQUENCE [LARGE SCALE GENOMIC DNA]</scope>
    <source>
        <strain evidence="14 20">KUFAR57</strain>
    </source>
</reference>
<evidence type="ECO:0000313" key="10">
    <source>
        <dbReference type="EMBL" id="APP32847.1"/>
    </source>
</evidence>
<feature type="domain" description="Mce/MlaD" evidence="9">
    <location>
        <begin position="77"/>
        <end position="168"/>
    </location>
</feature>
<feature type="transmembrane region" description="Helical" evidence="8">
    <location>
        <begin position="52"/>
        <end position="74"/>
    </location>
</feature>
<evidence type="ECO:0000256" key="3">
    <source>
        <dbReference type="ARBA" id="ARBA00022519"/>
    </source>
</evidence>
<keyword evidence="2" id="KW-1003">Cell membrane</keyword>
<dbReference type="GO" id="GO:0005886">
    <property type="term" value="C:plasma membrane"/>
    <property type="evidence" value="ECO:0007669"/>
    <property type="project" value="UniProtKB-SubCell"/>
</dbReference>
<reference evidence="11 17" key="3">
    <citation type="submission" date="2015-12" db="EMBL/GenBank/DDBJ databases">
        <authorList>
            <person name="Wibberg D."/>
        </authorList>
    </citation>
    <scope>NUCLEOTIDE SEQUENCE [LARGE SCALE GENOMIC DNA]</scope>
    <source>
        <strain evidence="11">R2091</strain>
    </source>
</reference>
<dbReference type="EMBL" id="LLGC01000171">
    <property type="protein sequence ID" value="KQE04301.1"/>
    <property type="molecule type" value="Genomic_DNA"/>
</dbReference>
<evidence type="ECO:0000313" key="19">
    <source>
        <dbReference type="Proteomes" id="UP000194699"/>
    </source>
</evidence>
<accession>A0A0D8VBE1</accession>
<evidence type="ECO:0000313" key="15">
    <source>
        <dbReference type="EMBL" id="SST29486.1"/>
    </source>
</evidence>
<dbReference type="Pfam" id="PF02470">
    <property type="entry name" value="MlaD"/>
    <property type="match status" value="3"/>
</dbReference>
<evidence type="ECO:0000313" key="12">
    <source>
        <dbReference type="EMBL" id="KQE04301.1"/>
    </source>
</evidence>
<dbReference type="PANTHER" id="PTHR30462:SF0">
    <property type="entry name" value="INTERMEMBRANE TRANSPORT PROTEIN YEBT"/>
    <property type="match status" value="1"/>
</dbReference>
<evidence type="ECO:0000256" key="7">
    <source>
        <dbReference type="SAM" id="MobiDB-lite"/>
    </source>
</evidence>
<evidence type="ECO:0000256" key="6">
    <source>
        <dbReference type="ARBA" id="ARBA00023136"/>
    </source>
</evidence>
<dbReference type="Proteomes" id="UP000051449">
    <property type="component" value="Unassembled WGS sequence"/>
</dbReference>
<evidence type="ECO:0000313" key="21">
    <source>
        <dbReference type="Proteomes" id="UP000252694"/>
    </source>
</evidence>
<dbReference type="Proteomes" id="UP000066661">
    <property type="component" value="Chromosome I"/>
</dbReference>
<reference evidence="10" key="4">
    <citation type="submission" date="2015-12" db="EMBL/GenBank/DDBJ databases">
        <authorList>
            <person name="Singh M.K."/>
            <person name="Fernando D.M."/>
            <person name="Kumar A."/>
        </authorList>
    </citation>
    <scope>NUCLEOTIDE SEQUENCE</scope>
    <source>
        <strain evidence="10">ATCC 17978</strain>
    </source>
</reference>
<dbReference type="EMBL" id="NEPB01000043">
    <property type="protein sequence ID" value="PRN32147.1"/>
    <property type="molecule type" value="Genomic_DNA"/>
</dbReference>
<comment type="subcellular location">
    <subcellularLocation>
        <location evidence="1">Cell inner membrane</location>
    </subcellularLocation>
</comment>
<evidence type="ECO:0000256" key="5">
    <source>
        <dbReference type="ARBA" id="ARBA00022989"/>
    </source>
</evidence>
<dbReference type="OMA" id="QAPNNMT"/>
<reference evidence="15 21" key="8">
    <citation type="submission" date="2018-07" db="EMBL/GenBank/DDBJ databases">
        <authorList>
            <consortium name="Pathogen Informatics"/>
        </authorList>
    </citation>
    <scope>NUCLEOTIDE SEQUENCE [LARGE SCALE GENOMIC DNA]</scope>
    <source>
        <strain evidence="15 21">4300STDY7045823</strain>
    </source>
</reference>
<dbReference type="EMBL" id="NGEL01000011">
    <property type="protein sequence ID" value="OTM94015.1"/>
    <property type="molecule type" value="Genomic_DNA"/>
</dbReference>
<organism evidence="13 19">
    <name type="scientific">Acinetobacter baumannii</name>
    <dbReference type="NCBI Taxonomy" id="470"/>
    <lineage>
        <taxon>Bacteria</taxon>
        <taxon>Pseudomonadati</taxon>
        <taxon>Pseudomonadota</taxon>
        <taxon>Gammaproteobacteria</taxon>
        <taxon>Moraxellales</taxon>
        <taxon>Moraxellaceae</taxon>
        <taxon>Acinetobacter</taxon>
        <taxon>Acinetobacter calcoaceticus/baumannii complex</taxon>
    </lineage>
</organism>
<evidence type="ECO:0000256" key="1">
    <source>
        <dbReference type="ARBA" id="ARBA00004533"/>
    </source>
</evidence>
<keyword evidence="3" id="KW-0997">Cell inner membrane</keyword>
<evidence type="ECO:0000313" key="13">
    <source>
        <dbReference type="EMBL" id="OTM94015.1"/>
    </source>
</evidence>
<reference evidence="13 19" key="7">
    <citation type="submission" date="2017-05" db="EMBL/GenBank/DDBJ databases">
        <authorList>
            <person name="Song R."/>
            <person name="Chenine A.L."/>
            <person name="Ruprecht R.M."/>
        </authorList>
    </citation>
    <scope>NUCLEOTIDE SEQUENCE [LARGE SCALE GENOMIC DNA]</scope>
    <source>
        <strain evidence="13 19">PR350</strain>
    </source>
</reference>
<keyword evidence="5 8" id="KW-1133">Transmembrane helix</keyword>
<dbReference type="eggNOG" id="COG1463">
    <property type="taxonomic scope" value="Bacteria"/>
</dbReference>
<dbReference type="Proteomes" id="UP000237823">
    <property type="component" value="Unassembled WGS sequence"/>
</dbReference>
<dbReference type="STRING" id="1096995.BJAB07104_02563"/>
<name>A0A084XQR4_ACIBA</name>
<evidence type="ECO:0000313" key="18">
    <source>
        <dbReference type="Proteomes" id="UP000072389"/>
    </source>
</evidence>
<dbReference type="Proteomes" id="UP000194699">
    <property type="component" value="Unassembled WGS sequence"/>
</dbReference>
<sequence length="566" mass="62516">MIPLIPVNKRTMSMSENKTTSETSDHHETDVELENMNDLPEPQEKKNRWKPLLIWIIPLIALLIALSLAVKALLSNGPTIEVSFRTAEGLVAGKTTVRYKQVDIGVVRQIDLAEDRSHIIARIDLRKDASNFAAQDSRFWVVRPRIGTSGVSGIDTLLSGSYIEVDGGKSPEKKLEFTGLEIPPVITSDVPGKEFFLKADDLGSLDIGSPIYYRRINVGQITAYKLSDDGKSVELQTFIRAPYDKFVTTDTRFWQASGIDVTLNASGFNLDTQSLASIVAGGIAFGFPENSNATVAANKSRFNLWDSKAEALKEPDGLPRGVIMYFDHSLRGLAVGAPIDFMGIEIGSIKSINAEFYNNYKQIRMRVEAVIYPSRVENGQALNPNSDIFKDFVEHGWRAQMRTGNLLTGQNYIALDKFPKAKPATLQILNDGRVVIPTTATELSGLQAQVSQIADKLTKFPLVEIGQDVRKTLKNMNTAIESTDKLVKQLDGKVAPGLQATLDDVRKTVRSSESILSSDAPLQQDVRKALQQMTRAAASLQLMADYIEQHPESIIRGKRPEANDEK</sequence>
<evidence type="ECO:0000313" key="20">
    <source>
        <dbReference type="Proteomes" id="UP000237823"/>
    </source>
</evidence>
<evidence type="ECO:0000313" key="11">
    <source>
        <dbReference type="EMBL" id="CUW35779.1"/>
    </source>
</evidence>
<dbReference type="AlphaFoldDB" id="A0A084XQR4"/>
<evidence type="ECO:0000259" key="9">
    <source>
        <dbReference type="Pfam" id="PF02470"/>
    </source>
</evidence>
<reference evidence="12 16" key="2">
    <citation type="submission" date="2015-10" db="EMBL/GenBank/DDBJ databases">
        <title>The utility of whole genome sequencing in characterizing Acinetobacter epidemiology and analyzing hospital outbreaks.</title>
        <authorList>
            <person name="Ozer E.A."/>
            <person name="Fitzpatrick M.A."/>
            <person name="Hauser A.R."/>
        </authorList>
    </citation>
    <scope>NUCLEOTIDE SEQUENCE [LARGE SCALE GENOMIC DNA]</scope>
    <source>
        <strain evidence="12 16">ABBL072</strain>
    </source>
</reference>
<dbReference type="EMBL" id="CP018664">
    <property type="protein sequence ID" value="APP32847.1"/>
    <property type="molecule type" value="Genomic_DNA"/>
</dbReference>
<feature type="domain" description="Mce/MlaD" evidence="9">
    <location>
        <begin position="322"/>
        <end position="417"/>
    </location>
</feature>
<evidence type="ECO:0000256" key="4">
    <source>
        <dbReference type="ARBA" id="ARBA00022692"/>
    </source>
</evidence>
<dbReference type="InterPro" id="IPR051800">
    <property type="entry name" value="PqiA-PqiB_transport"/>
</dbReference>
<dbReference type="Proteomes" id="UP000072389">
    <property type="component" value="Chromosome"/>
</dbReference>
<evidence type="ECO:0000256" key="2">
    <source>
        <dbReference type="ARBA" id="ARBA00022475"/>
    </source>
</evidence>
<dbReference type="EMBL" id="LN997846">
    <property type="protein sequence ID" value="CUW35779.1"/>
    <property type="molecule type" value="Genomic_DNA"/>
</dbReference>
<keyword evidence="4 8" id="KW-0812">Transmembrane</keyword>
<dbReference type="PANTHER" id="PTHR30462">
    <property type="entry name" value="INTERMEMBRANE TRANSPORT PROTEIN PQIB-RELATED"/>
    <property type="match status" value="1"/>
</dbReference>
<dbReference type="KEGG" id="abw:BL01_18385"/>
<accession>A0A084XQR4</accession>
<dbReference type="eggNOG" id="COG3008">
    <property type="taxonomic scope" value="Bacteria"/>
</dbReference>
<feature type="domain" description="Mce/MlaD" evidence="9">
    <location>
        <begin position="192"/>
        <end position="257"/>
    </location>
</feature>
<evidence type="ECO:0000313" key="17">
    <source>
        <dbReference type="Proteomes" id="UP000066661"/>
    </source>
</evidence>
<dbReference type="Proteomes" id="UP000252694">
    <property type="component" value="Unassembled WGS sequence"/>
</dbReference>
<reference evidence="10" key="5">
    <citation type="submission" date="2016-12" db="EMBL/GenBank/DDBJ databases">
        <authorList>
            <person name="Singh M."/>
            <person name="Fernando D."/>
            <person name="Kumar A."/>
        </authorList>
    </citation>
    <scope>NUCLEOTIDE SEQUENCE</scope>
    <source>
        <strain evidence="10">ATCC 17978</strain>
    </source>
</reference>
<proteinExistence type="predicted"/>
<evidence type="ECO:0000313" key="14">
    <source>
        <dbReference type="EMBL" id="PRN32147.1"/>
    </source>
</evidence>
<dbReference type="EMBL" id="UFMQ01000021">
    <property type="protein sequence ID" value="SST29486.1"/>
    <property type="molecule type" value="Genomic_DNA"/>
</dbReference>